<accession>A0A517W3P9</accession>
<organism evidence="1 2">
    <name type="scientific">Gimesia aquarii</name>
    <dbReference type="NCBI Taxonomy" id="2527964"/>
    <lineage>
        <taxon>Bacteria</taxon>
        <taxon>Pseudomonadati</taxon>
        <taxon>Planctomycetota</taxon>
        <taxon>Planctomycetia</taxon>
        <taxon>Planctomycetales</taxon>
        <taxon>Planctomycetaceae</taxon>
        <taxon>Gimesia</taxon>
    </lineage>
</organism>
<dbReference type="KEGG" id="gaw:V144x_53990"/>
<proteinExistence type="predicted"/>
<protein>
    <submittedName>
        <fullName evidence="1">Uncharacterized protein</fullName>
    </submittedName>
</protein>
<gene>
    <name evidence="1" type="ORF">V144x_53990</name>
</gene>
<dbReference type="AlphaFoldDB" id="A0A517W3P9"/>
<dbReference type="Proteomes" id="UP000318704">
    <property type="component" value="Chromosome"/>
</dbReference>
<dbReference type="RefSeq" id="WP_144989792.1">
    <property type="nucleotide sequence ID" value="NZ_CP037920.1"/>
</dbReference>
<name>A0A517W3P9_9PLAN</name>
<evidence type="ECO:0000313" key="1">
    <source>
        <dbReference type="EMBL" id="QDT99885.1"/>
    </source>
</evidence>
<sequence>MTNFKSRRPSKIEDRVSEYESLVDSLLDGYSMSIYEYINDLYCRQYLEEHKDDPDVSGLWSRIERTDSRFLAILNSTKRCICGNYPQSYFWYWSYPSHSPVLEQDLKENGML</sequence>
<reference evidence="1 2" key="1">
    <citation type="submission" date="2019-03" db="EMBL/GenBank/DDBJ databases">
        <title>Deep-cultivation of Planctomycetes and their phenomic and genomic characterization uncovers novel biology.</title>
        <authorList>
            <person name="Wiegand S."/>
            <person name="Jogler M."/>
            <person name="Boedeker C."/>
            <person name="Pinto D."/>
            <person name="Vollmers J."/>
            <person name="Rivas-Marin E."/>
            <person name="Kohn T."/>
            <person name="Peeters S.H."/>
            <person name="Heuer A."/>
            <person name="Rast P."/>
            <person name="Oberbeckmann S."/>
            <person name="Bunk B."/>
            <person name="Jeske O."/>
            <person name="Meyerdierks A."/>
            <person name="Storesund J.E."/>
            <person name="Kallscheuer N."/>
            <person name="Luecker S."/>
            <person name="Lage O.M."/>
            <person name="Pohl T."/>
            <person name="Merkel B.J."/>
            <person name="Hornburger P."/>
            <person name="Mueller R.-W."/>
            <person name="Bruemmer F."/>
            <person name="Labrenz M."/>
            <person name="Spormann A.M."/>
            <person name="Op den Camp H."/>
            <person name="Overmann J."/>
            <person name="Amann R."/>
            <person name="Jetten M.S.M."/>
            <person name="Mascher T."/>
            <person name="Medema M.H."/>
            <person name="Devos D.P."/>
            <person name="Kaster A.-K."/>
            <person name="Ovreas L."/>
            <person name="Rohde M."/>
            <person name="Galperin M.Y."/>
            <person name="Jogler C."/>
        </authorList>
    </citation>
    <scope>NUCLEOTIDE SEQUENCE [LARGE SCALE GENOMIC DNA]</scope>
    <source>
        <strain evidence="1 2">V144</strain>
    </source>
</reference>
<evidence type="ECO:0000313" key="2">
    <source>
        <dbReference type="Proteomes" id="UP000318704"/>
    </source>
</evidence>
<dbReference type="EMBL" id="CP037920">
    <property type="protein sequence ID" value="QDT99885.1"/>
    <property type="molecule type" value="Genomic_DNA"/>
</dbReference>